<gene>
    <name evidence="2" type="ORF">SAMN04487988_107210</name>
</gene>
<evidence type="ECO:0000256" key="1">
    <source>
        <dbReference type="SAM" id="Phobius"/>
    </source>
</evidence>
<feature type="transmembrane region" description="Helical" evidence="1">
    <location>
        <begin position="33"/>
        <end position="52"/>
    </location>
</feature>
<feature type="transmembrane region" description="Helical" evidence="1">
    <location>
        <begin position="7"/>
        <end position="27"/>
    </location>
</feature>
<dbReference type="STRING" id="435880.SAMN04487988_107210"/>
<proteinExistence type="predicted"/>
<dbReference type="RefSeq" id="WP_143189526.1">
    <property type="nucleotide sequence ID" value="NZ_FOPC01000007.1"/>
</dbReference>
<name>A0A1I2UJ07_9BACT</name>
<feature type="transmembrane region" description="Helical" evidence="1">
    <location>
        <begin position="61"/>
        <end position="79"/>
    </location>
</feature>
<keyword evidence="1" id="KW-1133">Transmembrane helix</keyword>
<reference evidence="3" key="1">
    <citation type="submission" date="2016-10" db="EMBL/GenBank/DDBJ databases">
        <authorList>
            <person name="Varghese N."/>
            <person name="Submissions S."/>
        </authorList>
    </citation>
    <scope>NUCLEOTIDE SEQUENCE [LARGE SCALE GENOMIC DNA]</scope>
    <source>
        <strain evidence="3">DSM 19315</strain>
    </source>
</reference>
<keyword evidence="1" id="KW-0472">Membrane</keyword>
<organism evidence="2 3">
    <name type="scientific">Algoriphagus hitonicola</name>
    <dbReference type="NCBI Taxonomy" id="435880"/>
    <lineage>
        <taxon>Bacteria</taxon>
        <taxon>Pseudomonadati</taxon>
        <taxon>Bacteroidota</taxon>
        <taxon>Cytophagia</taxon>
        <taxon>Cytophagales</taxon>
        <taxon>Cyclobacteriaceae</taxon>
        <taxon>Algoriphagus</taxon>
    </lineage>
</organism>
<keyword evidence="3" id="KW-1185">Reference proteome</keyword>
<dbReference type="Proteomes" id="UP000199642">
    <property type="component" value="Unassembled WGS sequence"/>
</dbReference>
<protein>
    <submittedName>
        <fullName evidence="2">Uncharacterized protein</fullName>
    </submittedName>
</protein>
<evidence type="ECO:0000313" key="2">
    <source>
        <dbReference type="EMBL" id="SFG75637.1"/>
    </source>
</evidence>
<dbReference type="EMBL" id="FOPC01000007">
    <property type="protein sequence ID" value="SFG75637.1"/>
    <property type="molecule type" value="Genomic_DNA"/>
</dbReference>
<sequence>MKAIFGLIGIIFMITATITHIWTVIIAFTEGGFFGGVLSFLLPFLSEIYWMFQMFGENDAYAYTALIHLILAIPISMVSR</sequence>
<evidence type="ECO:0000313" key="3">
    <source>
        <dbReference type="Proteomes" id="UP000199642"/>
    </source>
</evidence>
<accession>A0A1I2UJ07</accession>
<dbReference type="OrthoDB" id="2943652at2"/>
<keyword evidence="1" id="KW-0812">Transmembrane</keyword>
<dbReference type="AlphaFoldDB" id="A0A1I2UJ07"/>